<evidence type="ECO:0000313" key="2">
    <source>
        <dbReference type="EMBL" id="OGI95169.1"/>
    </source>
</evidence>
<proteinExistence type="predicted"/>
<dbReference type="EMBL" id="MFVE01000006">
    <property type="protein sequence ID" value="OGI95169.1"/>
    <property type="molecule type" value="Genomic_DNA"/>
</dbReference>
<name>A0A1F6XLW9_9BACT</name>
<dbReference type="Proteomes" id="UP000178104">
    <property type="component" value="Unassembled WGS sequence"/>
</dbReference>
<evidence type="ECO:0000313" key="3">
    <source>
        <dbReference type="Proteomes" id="UP000178104"/>
    </source>
</evidence>
<dbReference type="AlphaFoldDB" id="A0A1F6XLW9"/>
<organism evidence="2 3">
    <name type="scientific">Candidatus Nomurabacteria bacterium RIFCSPLOWO2_01_FULL_42_17</name>
    <dbReference type="NCBI Taxonomy" id="1801780"/>
    <lineage>
        <taxon>Bacteria</taxon>
        <taxon>Candidatus Nomuraibacteriota</taxon>
    </lineage>
</organism>
<reference evidence="2 3" key="1">
    <citation type="journal article" date="2016" name="Nat. Commun.">
        <title>Thousands of microbial genomes shed light on interconnected biogeochemical processes in an aquifer system.</title>
        <authorList>
            <person name="Anantharaman K."/>
            <person name="Brown C.T."/>
            <person name="Hug L.A."/>
            <person name="Sharon I."/>
            <person name="Castelle C.J."/>
            <person name="Probst A.J."/>
            <person name="Thomas B.C."/>
            <person name="Singh A."/>
            <person name="Wilkins M.J."/>
            <person name="Karaoz U."/>
            <person name="Brodie E.L."/>
            <person name="Williams K.H."/>
            <person name="Hubbard S.S."/>
            <person name="Banfield J.F."/>
        </authorList>
    </citation>
    <scope>NUCLEOTIDE SEQUENCE [LARGE SCALE GENOMIC DNA]</scope>
</reference>
<keyword evidence="1" id="KW-0472">Membrane</keyword>
<sequence>MHKKIKKILVLIVGIIFILLGLVGLVLPFLQGILFLVIGFILVSLCVPKVRLLIKKHTEKRPHLSPLINKIEAWIVKFTGEM</sequence>
<feature type="transmembrane region" description="Helical" evidence="1">
    <location>
        <begin position="33"/>
        <end position="54"/>
    </location>
</feature>
<comment type="caution">
    <text evidence="2">The sequence shown here is derived from an EMBL/GenBank/DDBJ whole genome shotgun (WGS) entry which is preliminary data.</text>
</comment>
<accession>A0A1F6XLW9</accession>
<evidence type="ECO:0008006" key="4">
    <source>
        <dbReference type="Google" id="ProtNLM"/>
    </source>
</evidence>
<evidence type="ECO:0000256" key="1">
    <source>
        <dbReference type="SAM" id="Phobius"/>
    </source>
</evidence>
<feature type="transmembrane region" description="Helical" evidence="1">
    <location>
        <begin position="7"/>
        <end position="27"/>
    </location>
</feature>
<gene>
    <name evidence="2" type="ORF">A2917_00755</name>
</gene>
<keyword evidence="1" id="KW-1133">Transmembrane helix</keyword>
<keyword evidence="1" id="KW-0812">Transmembrane</keyword>
<protein>
    <recommendedName>
        <fullName evidence="4">DUF454 domain-containing protein</fullName>
    </recommendedName>
</protein>